<dbReference type="FunCoup" id="A0A6J0BWT2">
    <property type="interactions" value="65"/>
</dbReference>
<evidence type="ECO:0000256" key="2">
    <source>
        <dbReference type="ARBA" id="ARBA00022448"/>
    </source>
</evidence>
<keyword evidence="10" id="KW-1185">Reference proteome</keyword>
<feature type="transmembrane region" description="Helical" evidence="8">
    <location>
        <begin position="370"/>
        <end position="391"/>
    </location>
</feature>
<feature type="region of interest" description="Disordered" evidence="7">
    <location>
        <begin position="858"/>
        <end position="894"/>
    </location>
</feature>
<dbReference type="RefSeq" id="XP_015519366.2">
    <property type="nucleotide sequence ID" value="XM_015663880.2"/>
</dbReference>
<feature type="compositionally biased region" description="Basic and acidic residues" evidence="7">
    <location>
        <begin position="696"/>
        <end position="706"/>
    </location>
</feature>
<feature type="transmembrane region" description="Helical" evidence="8">
    <location>
        <begin position="311"/>
        <end position="331"/>
    </location>
</feature>
<dbReference type="GO" id="GO:0016020">
    <property type="term" value="C:membrane"/>
    <property type="evidence" value="ECO:0007669"/>
    <property type="project" value="UniProtKB-SubCell"/>
</dbReference>
<feature type="transmembrane region" description="Helical" evidence="8">
    <location>
        <begin position="32"/>
        <end position="58"/>
    </location>
</feature>
<feature type="compositionally biased region" description="Basic and acidic residues" evidence="7">
    <location>
        <begin position="612"/>
        <end position="640"/>
    </location>
</feature>
<evidence type="ECO:0000256" key="8">
    <source>
        <dbReference type="SAM" id="Phobius"/>
    </source>
</evidence>
<feature type="transmembrane region" description="Helical" evidence="8">
    <location>
        <begin position="79"/>
        <end position="99"/>
    </location>
</feature>
<dbReference type="OrthoDB" id="513400at2759"/>
<feature type="transmembrane region" description="Helical" evidence="8">
    <location>
        <begin position="337"/>
        <end position="358"/>
    </location>
</feature>
<gene>
    <name evidence="11" type="primary">LOC107223983</name>
</gene>
<keyword evidence="5 8" id="KW-1133">Transmembrane helix</keyword>
<keyword evidence="3 8" id="KW-0812">Transmembrane</keyword>
<evidence type="ECO:0000256" key="4">
    <source>
        <dbReference type="ARBA" id="ARBA00022970"/>
    </source>
</evidence>
<dbReference type="InterPro" id="IPR013057">
    <property type="entry name" value="AA_transpt_TM"/>
</dbReference>
<dbReference type="InParanoid" id="A0A6J0BWT2"/>
<evidence type="ECO:0000313" key="11">
    <source>
        <dbReference type="RefSeq" id="XP_015519366.2"/>
    </source>
</evidence>
<feature type="region of interest" description="Disordered" evidence="7">
    <location>
        <begin position="610"/>
        <end position="646"/>
    </location>
</feature>
<dbReference type="PANTHER" id="PTHR22950:SF646">
    <property type="entry name" value="SODIUM-COUPLED NEUTRAL AMINO ACID TRANSPORTER 10-RELATED"/>
    <property type="match status" value="1"/>
</dbReference>
<feature type="transmembrane region" description="Helical" evidence="8">
    <location>
        <begin position="184"/>
        <end position="205"/>
    </location>
</feature>
<feature type="region of interest" description="Disordered" evidence="7">
    <location>
        <begin position="509"/>
        <end position="531"/>
    </location>
</feature>
<protein>
    <submittedName>
        <fullName evidence="11">Sodium-coupled neutral amino acid transporter 10</fullName>
    </submittedName>
</protein>
<evidence type="ECO:0000256" key="5">
    <source>
        <dbReference type="ARBA" id="ARBA00022989"/>
    </source>
</evidence>
<evidence type="ECO:0000256" key="6">
    <source>
        <dbReference type="ARBA" id="ARBA00023136"/>
    </source>
</evidence>
<dbReference type="Proteomes" id="UP000829291">
    <property type="component" value="Chromosome 3"/>
</dbReference>
<feature type="compositionally biased region" description="Polar residues" evidence="7">
    <location>
        <begin position="726"/>
        <end position="738"/>
    </location>
</feature>
<feature type="transmembrane region" description="Helical" evidence="8">
    <location>
        <begin position="144"/>
        <end position="164"/>
    </location>
</feature>
<keyword evidence="4" id="KW-0029">Amino-acid transport</keyword>
<feature type="region of interest" description="Disordered" evidence="7">
    <location>
        <begin position="664"/>
        <end position="747"/>
    </location>
</feature>
<evidence type="ECO:0000313" key="10">
    <source>
        <dbReference type="Proteomes" id="UP000829291"/>
    </source>
</evidence>
<feature type="transmembrane region" description="Helical" evidence="8">
    <location>
        <begin position="119"/>
        <end position="137"/>
    </location>
</feature>
<keyword evidence="2" id="KW-0813">Transport</keyword>
<proteinExistence type="predicted"/>
<feature type="transmembrane region" description="Helical" evidence="8">
    <location>
        <begin position="270"/>
        <end position="290"/>
    </location>
</feature>
<keyword evidence="6 8" id="KW-0472">Membrane</keyword>
<feature type="transmembrane region" description="Helical" evidence="8">
    <location>
        <begin position="226"/>
        <end position="250"/>
    </location>
</feature>
<evidence type="ECO:0000256" key="3">
    <source>
        <dbReference type="ARBA" id="ARBA00022692"/>
    </source>
</evidence>
<evidence type="ECO:0000259" key="9">
    <source>
        <dbReference type="Pfam" id="PF01490"/>
    </source>
</evidence>
<dbReference type="GeneID" id="107223983"/>
<sequence>MMTNLSHVMTLANSVIGVSVLAMPFCFKQCGIVLAVLMLFLSSILSKLACHFLVKSAVMSRRRNFEFLAFHAFGRTGKFLAELFIIGFLMGTCIAFFVVVGDLGPEIVGKLIDKTPEDIRSSLLVTMGVFIILPLGLLRNVDSLSSICTVTIGFYLCLVLKVMTESMTHIFATDWYDKVFYWRPYGILQCLPIFSMALFCQTQLFEIYETIPNVSLEKMNRVVDNALNICTTVYVCVGFFGYVAFCTLPFTGNILMSFEPSLSSDVIKIGFVLSVAFSFPLVIFPCRASLNSLLFRWAQSHDTSNNYIPEARFKCLTFTIVGVSLVIGILIPNIEFVLGLVGSTIGVMICLMFPAAFFISISSKNTSERLMAQIILFVGVWIMILGTYANLYAIEESANIKAVTPVDSFNRLNNIPIDFIKDRDVQVVPPIAKINDIPNIIDAPEFKPFEAEKSQDKGSKEDVRQEPPIPVERAVVNEKLTLETKKPDINLIPTLAPVLQEMAEKLEKLDQNKNENLEDRDKKEKKGMVASSVEKKIGDVEMKEKRDAVVQKVDNYVNSDAIKKEEAELAEDTKLAAPSEVEKLKKTLEMHKLEQRQLLEEQKKIIGNLNQRKQELEREKKEKEAMKKKEKEVELDKSIDADTPIGAKNNNLIIKDVEKNVQPEEVVSVDGQSNKNTKKDKLRDTEANNVEFAVDGDGKQYAEKDLFNTVGGETDKKSRGPILSALTKQTPNSSNANNIPADVNHDNIISPETNVVNIEPGKPNPSKSDVQTLYDNKKKIPVPIALVMSEKTRVNGVNEERTLSKKQNENLEIRRDILESPDRKKRDIDEGIVIKSDVLPVILEAEKIESFLNKVAQTDDKQECAKTDGSLQDANKKVTNQKEGGNPEKPTSTESLLIKTNSYLSDQSLVNENSLVNIFDLRENFDKTNERNLRPASTNNGDSK</sequence>
<reference evidence="11" key="1">
    <citation type="submission" date="2025-08" db="UniProtKB">
        <authorList>
            <consortium name="RefSeq"/>
        </authorList>
    </citation>
    <scope>IDENTIFICATION</scope>
    <source>
        <tissue evidence="11">Thorax and Abdomen</tissue>
    </source>
</reference>
<dbReference type="KEGG" id="nlo:107223983"/>
<organism evidence="11">
    <name type="scientific">Neodiprion lecontei</name>
    <name type="common">Redheaded pine sawfly</name>
    <dbReference type="NCBI Taxonomy" id="441921"/>
    <lineage>
        <taxon>Eukaryota</taxon>
        <taxon>Metazoa</taxon>
        <taxon>Ecdysozoa</taxon>
        <taxon>Arthropoda</taxon>
        <taxon>Hexapoda</taxon>
        <taxon>Insecta</taxon>
        <taxon>Pterygota</taxon>
        <taxon>Neoptera</taxon>
        <taxon>Endopterygota</taxon>
        <taxon>Hymenoptera</taxon>
        <taxon>Tenthredinoidea</taxon>
        <taxon>Diprionidae</taxon>
        <taxon>Diprioninae</taxon>
        <taxon>Neodiprion</taxon>
    </lineage>
</organism>
<evidence type="ECO:0000256" key="1">
    <source>
        <dbReference type="ARBA" id="ARBA00004141"/>
    </source>
</evidence>
<dbReference type="GO" id="GO:0015179">
    <property type="term" value="F:L-amino acid transmembrane transporter activity"/>
    <property type="evidence" value="ECO:0007669"/>
    <property type="project" value="TreeGrafter"/>
</dbReference>
<comment type="subcellular location">
    <subcellularLocation>
        <location evidence="1">Membrane</location>
        <topology evidence="1">Multi-pass membrane protein</topology>
    </subcellularLocation>
</comment>
<feature type="compositionally biased region" description="Basic and acidic residues" evidence="7">
    <location>
        <begin position="677"/>
        <end position="686"/>
    </location>
</feature>
<dbReference type="Pfam" id="PF01490">
    <property type="entry name" value="Aa_trans"/>
    <property type="match status" value="1"/>
</dbReference>
<dbReference type="PANTHER" id="PTHR22950">
    <property type="entry name" value="AMINO ACID TRANSPORTER"/>
    <property type="match status" value="1"/>
</dbReference>
<name>A0A6J0BWT2_NEOLC</name>
<evidence type="ECO:0000256" key="7">
    <source>
        <dbReference type="SAM" id="MobiDB-lite"/>
    </source>
</evidence>
<feature type="domain" description="Amino acid transporter transmembrane" evidence="9">
    <location>
        <begin position="3"/>
        <end position="389"/>
    </location>
</feature>
<accession>A0A6J0BWT2</accession>
<feature type="compositionally biased region" description="Polar residues" evidence="7">
    <location>
        <begin position="869"/>
        <end position="894"/>
    </location>
</feature>